<organism evidence="2 3">
    <name type="scientific">Roseivivax sediminis</name>
    <dbReference type="NCBI Taxonomy" id="936889"/>
    <lineage>
        <taxon>Bacteria</taxon>
        <taxon>Pseudomonadati</taxon>
        <taxon>Pseudomonadota</taxon>
        <taxon>Alphaproteobacteria</taxon>
        <taxon>Rhodobacterales</taxon>
        <taxon>Roseobacteraceae</taxon>
        <taxon>Roseivivax</taxon>
    </lineage>
</organism>
<evidence type="ECO:0000256" key="1">
    <source>
        <dbReference type="SAM" id="SignalP"/>
    </source>
</evidence>
<dbReference type="AlphaFoldDB" id="A0A1I1UPV1"/>
<keyword evidence="3" id="KW-1185">Reference proteome</keyword>
<sequence>MIRTVSLGAAMAAMLAGAVGAEPAKVDGRGEFLDLVQGRTLSRPLVSLQVGADGSITGSGAGWDVTGSWTWQDGYFCRDINWGGDDLGYNCQLVTVDDGRITFVEDRGAGRSAGFSID</sequence>
<dbReference type="RefSeq" id="WP_149754823.1">
    <property type="nucleotide sequence ID" value="NZ_FOMS01000002.1"/>
</dbReference>
<dbReference type="EMBL" id="FOMS01000002">
    <property type="protein sequence ID" value="SFD72872.1"/>
    <property type="molecule type" value="Genomic_DNA"/>
</dbReference>
<keyword evidence="1" id="KW-0732">Signal</keyword>
<protein>
    <recommendedName>
        <fullName evidence="4">Dihydrodipicolinate reductase</fullName>
    </recommendedName>
</protein>
<reference evidence="2 3" key="1">
    <citation type="submission" date="2016-10" db="EMBL/GenBank/DDBJ databases">
        <authorList>
            <person name="Varghese N."/>
            <person name="Submissions S."/>
        </authorList>
    </citation>
    <scope>NUCLEOTIDE SEQUENCE [LARGE SCALE GENOMIC DNA]</scope>
    <source>
        <strain evidence="3">YIM D21,KCTC 23444,ACCC 10710</strain>
    </source>
</reference>
<evidence type="ECO:0000313" key="2">
    <source>
        <dbReference type="EMBL" id="SFD72872.1"/>
    </source>
</evidence>
<evidence type="ECO:0008006" key="4">
    <source>
        <dbReference type="Google" id="ProtNLM"/>
    </source>
</evidence>
<dbReference type="OrthoDB" id="7874348at2"/>
<accession>A0A1I1UPV1</accession>
<dbReference type="Proteomes" id="UP000325289">
    <property type="component" value="Unassembled WGS sequence"/>
</dbReference>
<name>A0A1I1UPV1_9RHOB</name>
<evidence type="ECO:0000313" key="3">
    <source>
        <dbReference type="Proteomes" id="UP000325289"/>
    </source>
</evidence>
<gene>
    <name evidence="2" type="ORF">SAMN04515678_102460</name>
</gene>
<feature type="chain" id="PRO_5009301893" description="Dihydrodipicolinate reductase" evidence="1">
    <location>
        <begin position="22"/>
        <end position="118"/>
    </location>
</feature>
<proteinExistence type="predicted"/>
<feature type="signal peptide" evidence="1">
    <location>
        <begin position="1"/>
        <end position="21"/>
    </location>
</feature>